<reference evidence="1 2" key="1">
    <citation type="submission" date="2012-11" db="EMBL/GenBank/DDBJ databases">
        <title>Genome assembly of Thiorhodococcus sp. AK35.</title>
        <authorList>
            <person name="Nupur N."/>
            <person name="Khatri I."/>
            <person name="Subramanian S."/>
            <person name="Pinnaka A."/>
        </authorList>
    </citation>
    <scope>NUCLEOTIDE SEQUENCE [LARGE SCALE GENOMIC DNA]</scope>
    <source>
        <strain evidence="1 2">AK35</strain>
    </source>
</reference>
<sequence length="100" mass="11584">MRVIALSTLKAFWDEQPPFQDAKEPALAWYRATCRADWATPADVKADFRNASILKDGRVVFNLGGNKYRLVVWINYPYRVVYIRFIGTHAQYDDIDAQTI</sequence>
<dbReference type="PATRIC" id="fig|1249627.3.peg.2169"/>
<organism evidence="1 2">
    <name type="scientific">Imhoffiella purpurea</name>
    <dbReference type="NCBI Taxonomy" id="1249627"/>
    <lineage>
        <taxon>Bacteria</taxon>
        <taxon>Pseudomonadati</taxon>
        <taxon>Pseudomonadota</taxon>
        <taxon>Gammaproteobacteria</taxon>
        <taxon>Chromatiales</taxon>
        <taxon>Chromatiaceae</taxon>
        <taxon>Imhoffiella</taxon>
    </lineage>
</organism>
<comment type="caution">
    <text evidence="1">The sequence shown here is derived from an EMBL/GenBank/DDBJ whole genome shotgun (WGS) entry which is preliminary data.</text>
</comment>
<proteinExistence type="predicted"/>
<dbReference type="Pfam" id="PF09907">
    <property type="entry name" value="HigB_toxin"/>
    <property type="match status" value="1"/>
</dbReference>
<keyword evidence="2" id="KW-1185">Reference proteome</keyword>
<dbReference type="Proteomes" id="UP000019460">
    <property type="component" value="Unassembled WGS sequence"/>
</dbReference>
<dbReference type="AlphaFoldDB" id="W9VGK3"/>
<evidence type="ECO:0000313" key="1">
    <source>
        <dbReference type="EMBL" id="EXJ15167.1"/>
    </source>
</evidence>
<dbReference type="RefSeq" id="WP_043753558.1">
    <property type="nucleotide sequence ID" value="NZ_AONC01000029.1"/>
</dbReference>
<name>W9VGK3_9GAMM</name>
<dbReference type="GO" id="GO:0004519">
    <property type="term" value="F:endonuclease activity"/>
    <property type="evidence" value="ECO:0007669"/>
    <property type="project" value="InterPro"/>
</dbReference>
<dbReference type="OrthoDB" id="9799912at2"/>
<evidence type="ECO:0000313" key="2">
    <source>
        <dbReference type="Proteomes" id="UP000019460"/>
    </source>
</evidence>
<dbReference type="EMBL" id="AONC01000029">
    <property type="protein sequence ID" value="EXJ15167.1"/>
    <property type="molecule type" value="Genomic_DNA"/>
</dbReference>
<protein>
    <submittedName>
        <fullName evidence="1">Putative membrane protein</fullName>
    </submittedName>
</protein>
<accession>W9VGK3</accession>
<dbReference type="GO" id="GO:0110001">
    <property type="term" value="C:toxin-antitoxin complex"/>
    <property type="evidence" value="ECO:0007669"/>
    <property type="project" value="InterPro"/>
</dbReference>
<dbReference type="GO" id="GO:0003723">
    <property type="term" value="F:RNA binding"/>
    <property type="evidence" value="ECO:0007669"/>
    <property type="project" value="InterPro"/>
</dbReference>
<dbReference type="STRING" id="1249627.D779_1721"/>
<dbReference type="eggNOG" id="COG4680">
    <property type="taxonomic scope" value="Bacteria"/>
</dbReference>
<dbReference type="InterPro" id="IPR018669">
    <property type="entry name" value="Toxin_HigB"/>
</dbReference>
<gene>
    <name evidence="1" type="ORF">D779_1721</name>
</gene>